<feature type="region of interest" description="Disordered" evidence="3">
    <location>
        <begin position="241"/>
        <end position="306"/>
    </location>
</feature>
<dbReference type="Pfam" id="PF00106">
    <property type="entry name" value="adh_short"/>
    <property type="match status" value="1"/>
</dbReference>
<dbReference type="SUPFAM" id="SSF51735">
    <property type="entry name" value="NAD(P)-binding Rossmann-fold domains"/>
    <property type="match status" value="1"/>
</dbReference>
<dbReference type="InterPro" id="IPR020904">
    <property type="entry name" value="Sc_DH/Rdtase_CS"/>
</dbReference>
<dbReference type="InterPro" id="IPR057326">
    <property type="entry name" value="KR_dom"/>
</dbReference>
<comment type="caution">
    <text evidence="5">The sequence shown here is derived from an EMBL/GenBank/DDBJ whole genome shotgun (WGS) entry which is preliminary data.</text>
</comment>
<sequence length="566" mass="60664">MNTTVSAVNALGQKAPLSPSYDTATRDDEAFAKNFEHRFTTIDGLQMHYVAGGDGPQPIVLLHGFGETWYGYLPIMADLLPGHTVIAVDLPGLGDTTGELPSHDKATLARYVHRLLDTLGFTHGVQLVSHDAGGGIAFALVEQWQEQFSGLLVMDFPVTGGSLTYDQVKPLSYHFSFHAEEPLFEDPVRGRERLYLEVVLPGDVPPGRPANVAGRRDGIRPGLLAARRFPQRLPLLPGVAARRAGQPAVHGRTSHHSGAHYRPKAAARGVPGRDPRRCTRRHQRGSEHRALDVARGTRPGTRGDQQVLRLPPLERSTAMASVLITGTSSGIGRATAIELTRRGHRVIATARNPRTLDDLDVATRLALDVTDQASVDAAVAAAGDVDVLIANSAQYFRAAVEETPLDELQNLIAVNTIGAIRATQAVLPQMRRRGHGRVLFLSSINGRMAFPLDGAYSATKFALEALAESLAQETAAHGISVSLLQPGPVATGSLDNARELRGTEDAYAELHAQTSFPGMIPTEEAAALIADAVEADDLPLRIPVGEFAGQLLAARKAAPDERSFSV</sequence>
<dbReference type="PRINTS" id="PR00081">
    <property type="entry name" value="GDHRDH"/>
</dbReference>
<dbReference type="RefSeq" id="WP_251803922.1">
    <property type="nucleotide sequence ID" value="NZ_JAMQOL010000072.1"/>
</dbReference>
<protein>
    <submittedName>
        <fullName evidence="5">SDR family NAD(P)-dependent oxidoreductase</fullName>
    </submittedName>
</protein>
<dbReference type="Gene3D" id="3.40.50.720">
    <property type="entry name" value="NAD(P)-binding Rossmann-like Domain"/>
    <property type="match status" value="1"/>
</dbReference>
<feature type="compositionally biased region" description="Basic residues" evidence="3">
    <location>
        <begin position="252"/>
        <end position="265"/>
    </location>
</feature>
<evidence type="ECO:0000256" key="1">
    <source>
        <dbReference type="ARBA" id="ARBA00006484"/>
    </source>
</evidence>
<dbReference type="Proteomes" id="UP001523216">
    <property type="component" value="Unassembled WGS sequence"/>
</dbReference>
<dbReference type="Gene3D" id="3.40.50.1820">
    <property type="entry name" value="alpha/beta hydrolase"/>
    <property type="match status" value="1"/>
</dbReference>
<dbReference type="PROSITE" id="PS00061">
    <property type="entry name" value="ADH_SHORT"/>
    <property type="match status" value="1"/>
</dbReference>
<organism evidence="5 6">
    <name type="scientific">Paractinoplanes hotanensis</name>
    <dbReference type="NCBI Taxonomy" id="2906497"/>
    <lineage>
        <taxon>Bacteria</taxon>
        <taxon>Bacillati</taxon>
        <taxon>Actinomycetota</taxon>
        <taxon>Actinomycetes</taxon>
        <taxon>Micromonosporales</taxon>
        <taxon>Micromonosporaceae</taxon>
        <taxon>Paractinoplanes</taxon>
    </lineage>
</organism>
<accession>A0ABT0YF67</accession>
<keyword evidence="2" id="KW-0560">Oxidoreductase</keyword>
<name>A0ABT0YF67_9ACTN</name>
<dbReference type="PRINTS" id="PR00080">
    <property type="entry name" value="SDRFAMILY"/>
</dbReference>
<evidence type="ECO:0000256" key="2">
    <source>
        <dbReference type="ARBA" id="ARBA00023002"/>
    </source>
</evidence>
<evidence type="ECO:0000256" key="3">
    <source>
        <dbReference type="SAM" id="MobiDB-lite"/>
    </source>
</evidence>
<evidence type="ECO:0000313" key="5">
    <source>
        <dbReference type="EMBL" id="MCM4084167.1"/>
    </source>
</evidence>
<dbReference type="SUPFAM" id="SSF53474">
    <property type="entry name" value="alpha/beta-Hydrolases"/>
    <property type="match status" value="1"/>
</dbReference>
<reference evidence="5 6" key="1">
    <citation type="submission" date="2022-06" db="EMBL/GenBank/DDBJ databases">
        <title>Actinoplanes abujensis sp. nov., isolated from Nigerian arid soil.</title>
        <authorList>
            <person name="Ding P."/>
        </authorList>
    </citation>
    <scope>NUCLEOTIDE SEQUENCE [LARGE SCALE GENOMIC DNA]</scope>
    <source>
        <strain evidence="6">TRM88002</strain>
    </source>
</reference>
<dbReference type="EMBL" id="JAMQOL010000072">
    <property type="protein sequence ID" value="MCM4084167.1"/>
    <property type="molecule type" value="Genomic_DNA"/>
</dbReference>
<dbReference type="InterPro" id="IPR029058">
    <property type="entry name" value="AB_hydrolase_fold"/>
</dbReference>
<dbReference type="InterPro" id="IPR000073">
    <property type="entry name" value="AB_hydrolase_1"/>
</dbReference>
<dbReference type="SMART" id="SM00822">
    <property type="entry name" value="PKS_KR"/>
    <property type="match status" value="1"/>
</dbReference>
<feature type="domain" description="Ketoreductase" evidence="4">
    <location>
        <begin position="320"/>
        <end position="492"/>
    </location>
</feature>
<dbReference type="Pfam" id="PF00561">
    <property type="entry name" value="Abhydrolase_1"/>
    <property type="match status" value="1"/>
</dbReference>
<dbReference type="InterPro" id="IPR002347">
    <property type="entry name" value="SDR_fam"/>
</dbReference>
<keyword evidence="6" id="KW-1185">Reference proteome</keyword>
<comment type="similarity">
    <text evidence="1">Belongs to the short-chain dehydrogenases/reductases (SDR) family.</text>
</comment>
<dbReference type="InterPro" id="IPR036291">
    <property type="entry name" value="NAD(P)-bd_dom_sf"/>
</dbReference>
<proteinExistence type="inferred from homology"/>
<evidence type="ECO:0000259" key="4">
    <source>
        <dbReference type="SMART" id="SM00822"/>
    </source>
</evidence>
<gene>
    <name evidence="5" type="ORF">LXN57_42185</name>
</gene>
<evidence type="ECO:0000313" key="6">
    <source>
        <dbReference type="Proteomes" id="UP001523216"/>
    </source>
</evidence>
<dbReference type="PANTHER" id="PTHR44196:SF1">
    <property type="entry name" value="DEHYDROGENASE_REDUCTASE SDR FAMILY MEMBER 7B"/>
    <property type="match status" value="1"/>
</dbReference>
<dbReference type="PANTHER" id="PTHR44196">
    <property type="entry name" value="DEHYDROGENASE/REDUCTASE SDR FAMILY MEMBER 7B"/>
    <property type="match status" value="1"/>
</dbReference>